<dbReference type="PANTHER" id="PTHR23502:SF60">
    <property type="entry name" value="MAJOR FACILITATOR SUPERFAMILY (MFS) PROFILE DOMAIN-CONTAINING PROTEIN-RELATED"/>
    <property type="match status" value="1"/>
</dbReference>
<keyword evidence="4 6" id="KW-0472">Membrane</keyword>
<dbReference type="InterPro" id="IPR020846">
    <property type="entry name" value="MFS_dom"/>
</dbReference>
<evidence type="ECO:0000256" key="1">
    <source>
        <dbReference type="ARBA" id="ARBA00004141"/>
    </source>
</evidence>
<dbReference type="VEuPathDB" id="FungiDB:PGUG_01909"/>
<dbReference type="PROSITE" id="PS50850">
    <property type="entry name" value="MFS"/>
    <property type="match status" value="1"/>
</dbReference>
<feature type="compositionally biased region" description="Polar residues" evidence="5">
    <location>
        <begin position="43"/>
        <end position="62"/>
    </location>
</feature>
<dbReference type="GeneID" id="5128147"/>
<evidence type="ECO:0000313" key="9">
    <source>
        <dbReference type="Proteomes" id="UP000001997"/>
    </source>
</evidence>
<gene>
    <name evidence="8" type="ORF">PGUG_01909</name>
</gene>
<dbReference type="SUPFAM" id="SSF103473">
    <property type="entry name" value="MFS general substrate transporter"/>
    <property type="match status" value="1"/>
</dbReference>
<feature type="region of interest" description="Disordered" evidence="5">
    <location>
        <begin position="1"/>
        <end position="72"/>
    </location>
</feature>
<dbReference type="GO" id="GO:0022857">
    <property type="term" value="F:transmembrane transporter activity"/>
    <property type="evidence" value="ECO:0007669"/>
    <property type="project" value="InterPro"/>
</dbReference>
<comment type="subcellular location">
    <subcellularLocation>
        <location evidence="1">Membrane</location>
        <topology evidence="1">Multi-pass membrane protein</topology>
    </subcellularLocation>
</comment>
<feature type="transmembrane region" description="Helical" evidence="6">
    <location>
        <begin position="592"/>
        <end position="614"/>
    </location>
</feature>
<feature type="transmembrane region" description="Helical" evidence="6">
    <location>
        <begin position="626"/>
        <end position="650"/>
    </location>
</feature>
<feature type="compositionally biased region" description="Polar residues" evidence="5">
    <location>
        <begin position="147"/>
        <end position="156"/>
    </location>
</feature>
<dbReference type="AlphaFoldDB" id="A5DF58"/>
<organism evidence="8 9">
    <name type="scientific">Meyerozyma guilliermondii (strain ATCC 6260 / CBS 566 / DSM 6381 / JCM 1539 / NBRC 10279 / NRRL Y-324)</name>
    <name type="common">Yeast</name>
    <name type="synonym">Candida guilliermondii</name>
    <dbReference type="NCBI Taxonomy" id="294746"/>
    <lineage>
        <taxon>Eukaryota</taxon>
        <taxon>Fungi</taxon>
        <taxon>Dikarya</taxon>
        <taxon>Ascomycota</taxon>
        <taxon>Saccharomycotina</taxon>
        <taxon>Pichiomycetes</taxon>
        <taxon>Debaryomycetaceae</taxon>
        <taxon>Meyerozyma</taxon>
    </lineage>
</organism>
<evidence type="ECO:0000256" key="4">
    <source>
        <dbReference type="ARBA" id="ARBA00023136"/>
    </source>
</evidence>
<accession>A5DF58</accession>
<dbReference type="eggNOG" id="KOG0255">
    <property type="taxonomic scope" value="Eukaryota"/>
</dbReference>
<evidence type="ECO:0000256" key="6">
    <source>
        <dbReference type="SAM" id="Phobius"/>
    </source>
</evidence>
<keyword evidence="2 6" id="KW-0812">Transmembrane</keyword>
<dbReference type="OrthoDB" id="3936150at2759"/>
<feature type="transmembrane region" description="Helical" evidence="6">
    <location>
        <begin position="453"/>
        <end position="472"/>
    </location>
</feature>
<dbReference type="Pfam" id="PF07690">
    <property type="entry name" value="MFS_1"/>
    <property type="match status" value="1"/>
</dbReference>
<dbReference type="OMA" id="HTIFEVA"/>
<feature type="domain" description="Major facilitator superfamily (MFS) profile" evidence="7">
    <location>
        <begin position="219"/>
        <end position="654"/>
    </location>
</feature>
<evidence type="ECO:0000256" key="2">
    <source>
        <dbReference type="ARBA" id="ARBA00022692"/>
    </source>
</evidence>
<dbReference type="Proteomes" id="UP000001997">
    <property type="component" value="Unassembled WGS sequence"/>
</dbReference>
<reference evidence="8 9" key="1">
    <citation type="journal article" date="2009" name="Nature">
        <title>Evolution of pathogenicity and sexual reproduction in eight Candida genomes.</title>
        <authorList>
            <person name="Butler G."/>
            <person name="Rasmussen M.D."/>
            <person name="Lin M.F."/>
            <person name="Santos M.A."/>
            <person name="Sakthikumar S."/>
            <person name="Munro C.A."/>
            <person name="Rheinbay E."/>
            <person name="Grabherr M."/>
            <person name="Forche A."/>
            <person name="Reedy J.L."/>
            <person name="Agrafioti I."/>
            <person name="Arnaud M.B."/>
            <person name="Bates S."/>
            <person name="Brown A.J."/>
            <person name="Brunke S."/>
            <person name="Costanzo M.C."/>
            <person name="Fitzpatrick D.A."/>
            <person name="de Groot P.W."/>
            <person name="Harris D."/>
            <person name="Hoyer L.L."/>
            <person name="Hube B."/>
            <person name="Klis F.M."/>
            <person name="Kodira C."/>
            <person name="Lennard N."/>
            <person name="Logue M.E."/>
            <person name="Martin R."/>
            <person name="Neiman A.M."/>
            <person name="Nikolaou E."/>
            <person name="Quail M.A."/>
            <person name="Quinn J."/>
            <person name="Santos M.C."/>
            <person name="Schmitzberger F.F."/>
            <person name="Sherlock G."/>
            <person name="Shah P."/>
            <person name="Silverstein K.A."/>
            <person name="Skrzypek M.S."/>
            <person name="Soll D."/>
            <person name="Staggs R."/>
            <person name="Stansfield I."/>
            <person name="Stumpf M.P."/>
            <person name="Sudbery P.E."/>
            <person name="Srikantha T."/>
            <person name="Zeng Q."/>
            <person name="Berman J."/>
            <person name="Berriman M."/>
            <person name="Heitman J."/>
            <person name="Gow N.A."/>
            <person name="Lorenz M.C."/>
            <person name="Birren B.W."/>
            <person name="Kellis M."/>
            <person name="Cuomo C.A."/>
        </authorList>
    </citation>
    <scope>NUCLEOTIDE SEQUENCE [LARGE SCALE GENOMIC DNA]</scope>
    <source>
        <strain evidence="9">ATCC 6260 / CBS 566 / DSM 6381 / JCM 1539 / NBRC 10279 / NRRL Y-324</strain>
    </source>
</reference>
<feature type="transmembrane region" description="Helical" evidence="6">
    <location>
        <begin position="376"/>
        <end position="396"/>
    </location>
</feature>
<dbReference type="InParanoid" id="A5DF58"/>
<proteinExistence type="predicted"/>
<dbReference type="Gene3D" id="1.20.1250.20">
    <property type="entry name" value="MFS general substrate transporter like domains"/>
    <property type="match status" value="1"/>
</dbReference>
<name>A5DF58_PICGU</name>
<keyword evidence="9" id="KW-1185">Reference proteome</keyword>
<feature type="transmembrane region" description="Helical" evidence="6">
    <location>
        <begin position="492"/>
        <end position="512"/>
    </location>
</feature>
<feature type="transmembrane region" description="Helical" evidence="6">
    <location>
        <begin position="558"/>
        <end position="580"/>
    </location>
</feature>
<dbReference type="PANTHER" id="PTHR23502">
    <property type="entry name" value="MAJOR FACILITATOR SUPERFAMILY"/>
    <property type="match status" value="1"/>
</dbReference>
<dbReference type="KEGG" id="pgu:PGUG_01909"/>
<feature type="transmembrane region" description="Helical" evidence="6">
    <location>
        <begin position="254"/>
        <end position="275"/>
    </location>
</feature>
<dbReference type="GO" id="GO:0016020">
    <property type="term" value="C:membrane"/>
    <property type="evidence" value="ECO:0007669"/>
    <property type="project" value="UniProtKB-SubCell"/>
</dbReference>
<dbReference type="InterPro" id="IPR036259">
    <property type="entry name" value="MFS_trans_sf"/>
</dbReference>
<dbReference type="FunFam" id="1.20.1250.20:FF:000011">
    <property type="entry name" value="MFS multidrug transporter, putative"/>
    <property type="match status" value="1"/>
</dbReference>
<protein>
    <recommendedName>
        <fullName evidence="7">Major facilitator superfamily (MFS) profile domain-containing protein</fullName>
    </recommendedName>
</protein>
<evidence type="ECO:0000256" key="3">
    <source>
        <dbReference type="ARBA" id="ARBA00022989"/>
    </source>
</evidence>
<dbReference type="HOGENOM" id="CLU_008455_1_3_1"/>
<dbReference type="CDD" id="cd17323">
    <property type="entry name" value="MFS_Tpo1_MDR_like"/>
    <property type="match status" value="1"/>
</dbReference>
<feature type="compositionally biased region" description="Basic and acidic residues" evidence="5">
    <location>
        <begin position="30"/>
        <end position="42"/>
    </location>
</feature>
<feature type="region of interest" description="Disordered" evidence="5">
    <location>
        <begin position="147"/>
        <end position="166"/>
    </location>
</feature>
<evidence type="ECO:0000256" key="5">
    <source>
        <dbReference type="SAM" id="MobiDB-lite"/>
    </source>
</evidence>
<dbReference type="RefSeq" id="XP_001486238.2">
    <property type="nucleotide sequence ID" value="XM_001486188.1"/>
</dbReference>
<evidence type="ECO:0000259" key="7">
    <source>
        <dbReference type="PROSITE" id="PS50850"/>
    </source>
</evidence>
<feature type="compositionally biased region" description="Low complexity" evidence="5">
    <location>
        <begin position="12"/>
        <end position="29"/>
    </location>
</feature>
<feature type="transmembrane region" description="Helical" evidence="6">
    <location>
        <begin position="287"/>
        <end position="308"/>
    </location>
</feature>
<dbReference type="InterPro" id="IPR011701">
    <property type="entry name" value="MFS"/>
</dbReference>
<evidence type="ECO:0000313" key="8">
    <source>
        <dbReference type="EMBL" id="EDK37811.2"/>
    </source>
</evidence>
<keyword evidence="3 6" id="KW-1133">Transmembrane helix</keyword>
<sequence>MSNNQNKDNDSLQRSSSKESLASSLSSNLSEEHVPIPLHDTDNGTSTFGRRSSGVSSPSEQNGLRKERSYSSAVAVAGQAIQNIRRSMSMSATASIDSNGTDPLQRVPTGYTVRDIYGDMDENDINLQRTLTRSTILTTLSHRVQPSRYRTASRAPTTKEEEAESDEYKQVYEGVPDISVPTKEFGAEFADIDPELVTWDGDDDPHYPRNWSRAQKVFQTMIVALYTLISPMSSSILSPAMEDIAASLHMNSNFIMSFSVSVMVLAWALGPLIIAPISESDACGRRPVLNISIWVIFVFNLACGFAKTTTQLCVFRFLGGLGGCAALNVGAGTLADLWSDSERQMAMAAYSICPSLGPILSPVIASFIIQAKDWPWVFYVLAIFNGAVAIFGTIFFRETYSPRLLKDKANRIRKATGNSHIHTIFEVADGSTKWEKIVLTSTRPLKLLFTHPMIIGLGSFMAFVYGFMYLMIVTFPSVWKGTYGFKTGVAGLLYLPMGIGFMLGTVFWSYAIDHIYHKLTARNNGVPKPEYRLPCLLFSGIGIPVGLIWYGWSAEKQLHWIMPSIGSAIFAFAFIAVFQTIQNYLIDMNNRFAASSVAAAAVFRSLFGFSFPLFANKMYERLNYGWGNTMCGLIALALGLPFPIICFYYGERMRNWANNRMDREQAQRDARNLERLRKQEVK</sequence>
<feature type="transmembrane region" description="Helical" evidence="6">
    <location>
        <begin position="314"/>
        <end position="335"/>
    </location>
</feature>
<feature type="transmembrane region" description="Helical" evidence="6">
    <location>
        <begin position="347"/>
        <end position="370"/>
    </location>
</feature>
<dbReference type="EMBL" id="CH408156">
    <property type="protein sequence ID" value="EDK37811.2"/>
    <property type="molecule type" value="Genomic_DNA"/>
</dbReference>
<feature type="transmembrane region" description="Helical" evidence="6">
    <location>
        <begin position="217"/>
        <end position="234"/>
    </location>
</feature>
<feature type="transmembrane region" description="Helical" evidence="6">
    <location>
        <begin position="533"/>
        <end position="552"/>
    </location>
</feature>